<organism evidence="2 3">
    <name type="scientific">Haloarcula salina</name>
    <dbReference type="NCBI Taxonomy" id="1429914"/>
    <lineage>
        <taxon>Archaea</taxon>
        <taxon>Methanobacteriati</taxon>
        <taxon>Methanobacteriota</taxon>
        <taxon>Stenosarchaea group</taxon>
        <taxon>Halobacteria</taxon>
        <taxon>Halobacteriales</taxon>
        <taxon>Haloarculaceae</taxon>
        <taxon>Haloarcula</taxon>
    </lineage>
</organism>
<dbReference type="NCBIfam" id="NF041306">
    <property type="entry name" value="RnaseHI_Halo"/>
    <property type="match status" value="1"/>
</dbReference>
<dbReference type="InterPro" id="IPR012337">
    <property type="entry name" value="RNaseH-like_sf"/>
</dbReference>
<dbReference type="Pfam" id="PF13456">
    <property type="entry name" value="RVT_3"/>
    <property type="match status" value="1"/>
</dbReference>
<name>A0AA41FXZ9_9EURY</name>
<dbReference type="CDD" id="cd09279">
    <property type="entry name" value="RNase_HI_like"/>
    <property type="match status" value="1"/>
</dbReference>
<protein>
    <submittedName>
        <fullName evidence="2">Ribonuclease HI family protein</fullName>
    </submittedName>
</protein>
<accession>A0AA41FXZ9</accession>
<dbReference type="EMBL" id="JAHQXE010000001">
    <property type="protein sequence ID" value="MBV0900645.1"/>
    <property type="molecule type" value="Genomic_DNA"/>
</dbReference>
<proteinExistence type="predicted"/>
<sequence>MPVIECDEAAARERLEAEGVSVQSGNTDHEQWRADHGRATAVAYDGKVVVQGQDTARLEALLRGESGGRVHAYFDGASRGNPGPAAVGYVLVDDSGIVAEGGETIGTATNNQAEYDALIRAVEVARDYGFDELRIRGDSELIVKQVRGEWNTNDPELREKRVRVRELLTGFDDWHIEHVPREINDRADELANDALDDD</sequence>
<comment type="caution">
    <text evidence="2">The sequence shown here is derived from an EMBL/GenBank/DDBJ whole genome shotgun (WGS) entry which is preliminary data.</text>
</comment>
<evidence type="ECO:0000313" key="2">
    <source>
        <dbReference type="EMBL" id="MBV0900645.1"/>
    </source>
</evidence>
<keyword evidence="3" id="KW-1185">Reference proteome</keyword>
<reference evidence="2" key="1">
    <citation type="submission" date="2021-06" db="EMBL/GenBank/DDBJ databases">
        <title>New haloarchaea isolates fom saline soil.</title>
        <authorList>
            <person name="Duran-Viseras A."/>
            <person name="Sanchez-Porro C.S."/>
            <person name="Ventosa A."/>
        </authorList>
    </citation>
    <scope>NUCLEOTIDE SEQUENCE</scope>
    <source>
        <strain evidence="2">JCM 18369</strain>
    </source>
</reference>
<dbReference type="RefSeq" id="WP_162412065.1">
    <property type="nucleotide sequence ID" value="NZ_JAHQXE010000001.1"/>
</dbReference>
<dbReference type="Gene3D" id="3.30.420.10">
    <property type="entry name" value="Ribonuclease H-like superfamily/Ribonuclease H"/>
    <property type="match status" value="1"/>
</dbReference>
<dbReference type="InterPro" id="IPR002156">
    <property type="entry name" value="RNaseH_domain"/>
</dbReference>
<dbReference type="AlphaFoldDB" id="A0AA41FXZ9"/>
<dbReference type="InterPro" id="IPR036397">
    <property type="entry name" value="RNaseH_sf"/>
</dbReference>
<feature type="domain" description="RNase H type-1" evidence="1">
    <location>
        <begin position="66"/>
        <end position="196"/>
    </location>
</feature>
<dbReference type="SUPFAM" id="SSF53098">
    <property type="entry name" value="Ribonuclease H-like"/>
    <property type="match status" value="1"/>
</dbReference>
<evidence type="ECO:0000259" key="1">
    <source>
        <dbReference type="PROSITE" id="PS50879"/>
    </source>
</evidence>
<dbReference type="PANTHER" id="PTHR46387:SF2">
    <property type="entry name" value="RIBONUCLEASE HI"/>
    <property type="match status" value="1"/>
</dbReference>
<evidence type="ECO:0000313" key="3">
    <source>
        <dbReference type="Proteomes" id="UP001166304"/>
    </source>
</evidence>
<dbReference type="GO" id="GO:0004523">
    <property type="term" value="F:RNA-DNA hybrid ribonuclease activity"/>
    <property type="evidence" value="ECO:0007669"/>
    <property type="project" value="InterPro"/>
</dbReference>
<dbReference type="PANTHER" id="PTHR46387">
    <property type="entry name" value="POLYNUCLEOTIDYL TRANSFERASE, RIBONUCLEASE H-LIKE SUPERFAMILY PROTEIN"/>
    <property type="match status" value="1"/>
</dbReference>
<dbReference type="InterPro" id="IPR049863">
    <property type="entry name" value="RnhA-like_halobact"/>
</dbReference>
<gene>
    <name evidence="2" type="ORF">KTS37_02485</name>
</gene>
<dbReference type="Proteomes" id="UP001166304">
    <property type="component" value="Unassembled WGS sequence"/>
</dbReference>
<dbReference type="PROSITE" id="PS50879">
    <property type="entry name" value="RNASE_H_1"/>
    <property type="match status" value="1"/>
</dbReference>
<dbReference type="GO" id="GO:0003676">
    <property type="term" value="F:nucleic acid binding"/>
    <property type="evidence" value="ECO:0007669"/>
    <property type="project" value="InterPro"/>
</dbReference>